<evidence type="ECO:0000256" key="2">
    <source>
        <dbReference type="ARBA" id="ARBA00023239"/>
    </source>
</evidence>
<dbReference type="EMBL" id="AP027370">
    <property type="protein sequence ID" value="BDY11766.1"/>
    <property type="molecule type" value="Genomic_DNA"/>
</dbReference>
<evidence type="ECO:0000313" key="6">
    <source>
        <dbReference type="Proteomes" id="UP001321445"/>
    </source>
</evidence>
<reference evidence="5 6" key="1">
    <citation type="submission" date="2023-03" db="EMBL/GenBank/DDBJ databases">
        <title>Description of Hydrogenimonas sp. ISO32.</title>
        <authorList>
            <person name="Mino S."/>
            <person name="Fukazawa S."/>
            <person name="Sawabe T."/>
        </authorList>
    </citation>
    <scope>NUCLEOTIDE SEQUENCE [LARGE SCALE GENOMIC DNA]</scope>
    <source>
        <strain evidence="5 6">ISO32</strain>
    </source>
</reference>
<comment type="similarity">
    <text evidence="4">Belongs to the DeoC/FbaB aldolase family. FbaB subfamily.</text>
</comment>
<protein>
    <recommendedName>
        <fullName evidence="1">fructose-bisphosphate aldolase</fullName>
        <ecNumber evidence="1">4.1.2.13</ecNumber>
    </recommendedName>
</protein>
<evidence type="ECO:0000256" key="4">
    <source>
        <dbReference type="ARBA" id="ARBA00049653"/>
    </source>
</evidence>
<gene>
    <name evidence="5" type="ORF">HCR_00780</name>
</gene>
<sequence>MIPSWLPADVPKEHEGRFLENFEKSTGGSGRLMLFAGDQKVEHLNDDFFGPDIPAEDNDPEHLFKIASAADIGVFATQFGLISRCGRDYRDIPYLIKLNSKTHLVPYREKDPYSRQWLGVEDAVHLRESAGLDIRGVGYTVYLGGAYEHAMLREAARIVHEAHGHGMLAVLWIYPKGPYVKDEHDAHLIAGAAGVGACLGADFVKLKVPYLNGRFDPSLLREATQAGGRTGVLCEGGERIDETEFLAQLHEQIHIGRSRGNGTGRNIHQHPLEEAIRMAGAIYAITCKNATVEEAVKILKG</sequence>
<dbReference type="InterPro" id="IPR041720">
    <property type="entry name" value="FbaB-like"/>
</dbReference>
<dbReference type="InterPro" id="IPR002915">
    <property type="entry name" value="DeoC/FbaB/LacD_aldolase"/>
</dbReference>
<keyword evidence="6" id="KW-1185">Reference proteome</keyword>
<proteinExistence type="inferred from homology"/>
<dbReference type="Gene3D" id="3.20.20.70">
    <property type="entry name" value="Aldolase class I"/>
    <property type="match status" value="1"/>
</dbReference>
<evidence type="ECO:0000256" key="3">
    <source>
        <dbReference type="ARBA" id="ARBA00023270"/>
    </source>
</evidence>
<evidence type="ECO:0000256" key="1">
    <source>
        <dbReference type="ARBA" id="ARBA00013068"/>
    </source>
</evidence>
<organism evidence="5 6">
    <name type="scientific">Hydrogenimonas cancrithermarum</name>
    <dbReference type="NCBI Taxonomy" id="2993563"/>
    <lineage>
        <taxon>Bacteria</taxon>
        <taxon>Pseudomonadati</taxon>
        <taxon>Campylobacterota</taxon>
        <taxon>Epsilonproteobacteria</taxon>
        <taxon>Campylobacterales</taxon>
        <taxon>Hydrogenimonadaceae</taxon>
        <taxon>Hydrogenimonas</taxon>
    </lineage>
</organism>
<dbReference type="PANTHER" id="PTHR47916">
    <property type="entry name" value="FRUCTOSE-BISPHOSPHATE ALDOLASE CLASS 1"/>
    <property type="match status" value="1"/>
</dbReference>
<dbReference type="Pfam" id="PF01791">
    <property type="entry name" value="DeoC"/>
    <property type="match status" value="1"/>
</dbReference>
<dbReference type="InterPro" id="IPR050456">
    <property type="entry name" value="DeoC/FbaB_aldolase"/>
</dbReference>
<dbReference type="PANTHER" id="PTHR47916:SF4">
    <property type="entry name" value="FRUCTOSE-BISPHOSPHATE ALDOLASE CLASS 1"/>
    <property type="match status" value="1"/>
</dbReference>
<accession>A0ABM8FHM7</accession>
<dbReference type="CDD" id="cd00958">
    <property type="entry name" value="DhnA"/>
    <property type="match status" value="1"/>
</dbReference>
<keyword evidence="3" id="KW-0704">Schiff base</keyword>
<keyword evidence="2" id="KW-0456">Lyase</keyword>
<dbReference type="PIRSF" id="PIRSF038992">
    <property type="entry name" value="Aldolase_Ia"/>
    <property type="match status" value="1"/>
</dbReference>
<dbReference type="NCBIfam" id="NF005321">
    <property type="entry name" value="PRK06852.1"/>
    <property type="match status" value="1"/>
</dbReference>
<dbReference type="SMART" id="SM01133">
    <property type="entry name" value="DeoC"/>
    <property type="match status" value="1"/>
</dbReference>
<dbReference type="InterPro" id="IPR013785">
    <property type="entry name" value="Aldolase_TIM"/>
</dbReference>
<evidence type="ECO:0000313" key="5">
    <source>
        <dbReference type="EMBL" id="BDY11766.1"/>
    </source>
</evidence>
<name>A0ABM8FHM7_9BACT</name>
<dbReference type="Proteomes" id="UP001321445">
    <property type="component" value="Chromosome"/>
</dbReference>
<dbReference type="SUPFAM" id="SSF51569">
    <property type="entry name" value="Aldolase"/>
    <property type="match status" value="1"/>
</dbReference>
<dbReference type="RefSeq" id="WP_286336982.1">
    <property type="nucleotide sequence ID" value="NZ_AP027370.1"/>
</dbReference>
<dbReference type="EC" id="4.1.2.13" evidence="1"/>